<keyword evidence="5" id="KW-0804">Transcription</keyword>
<dbReference type="RefSeq" id="WP_166092407.1">
    <property type="nucleotide sequence ID" value="NZ_CP049871.1"/>
</dbReference>
<reference evidence="8 9" key="1">
    <citation type="submission" date="2020-03" db="EMBL/GenBank/DDBJ databases">
        <title>Sphingomonas sp. nov., isolated from fish.</title>
        <authorList>
            <person name="Hyun D.-W."/>
            <person name="Bae J.-W."/>
        </authorList>
    </citation>
    <scope>NUCLEOTIDE SEQUENCE [LARGE SCALE GENOMIC DNA]</scope>
    <source>
        <strain evidence="8 9">HDW15C</strain>
    </source>
</reference>
<dbReference type="EMBL" id="CP049871">
    <property type="protein sequence ID" value="QIL01655.1"/>
    <property type="molecule type" value="Genomic_DNA"/>
</dbReference>
<dbReference type="Proteomes" id="UP000502502">
    <property type="component" value="Chromosome"/>
</dbReference>
<dbReference type="PROSITE" id="PS50110">
    <property type="entry name" value="RESPONSE_REGULATORY"/>
    <property type="match status" value="1"/>
</dbReference>
<evidence type="ECO:0000256" key="5">
    <source>
        <dbReference type="ARBA" id="ARBA00023163"/>
    </source>
</evidence>
<dbReference type="InterPro" id="IPR001789">
    <property type="entry name" value="Sig_transdc_resp-reg_receiver"/>
</dbReference>
<dbReference type="InterPro" id="IPR011006">
    <property type="entry name" value="CheY-like_superfamily"/>
</dbReference>
<keyword evidence="3" id="KW-0805">Transcription regulation</keyword>
<evidence type="ECO:0000256" key="2">
    <source>
        <dbReference type="ARBA" id="ARBA00023012"/>
    </source>
</evidence>
<gene>
    <name evidence="8" type="ORF">G7078_01860</name>
</gene>
<keyword evidence="9" id="KW-1185">Reference proteome</keyword>
<evidence type="ECO:0000313" key="8">
    <source>
        <dbReference type="EMBL" id="QIL01655.1"/>
    </source>
</evidence>
<protein>
    <submittedName>
        <fullName evidence="8">Response regulator</fullName>
    </submittedName>
</protein>
<dbReference type="AlphaFoldDB" id="A0A6G7ZL54"/>
<dbReference type="GO" id="GO:0032993">
    <property type="term" value="C:protein-DNA complex"/>
    <property type="evidence" value="ECO:0007669"/>
    <property type="project" value="TreeGrafter"/>
</dbReference>
<keyword evidence="4" id="KW-0238">DNA-binding</keyword>
<dbReference type="PANTHER" id="PTHR48111:SF1">
    <property type="entry name" value="TWO-COMPONENT RESPONSE REGULATOR ORR33"/>
    <property type="match status" value="1"/>
</dbReference>
<dbReference type="KEGG" id="ssin:G7078_01860"/>
<comment type="caution">
    <text evidence="6">Lacks conserved residue(s) required for the propagation of feature annotation.</text>
</comment>
<evidence type="ECO:0000256" key="1">
    <source>
        <dbReference type="ARBA" id="ARBA00022553"/>
    </source>
</evidence>
<organism evidence="8 9">
    <name type="scientific">Sphingomonas sinipercae</name>
    <dbReference type="NCBI Taxonomy" id="2714944"/>
    <lineage>
        <taxon>Bacteria</taxon>
        <taxon>Pseudomonadati</taxon>
        <taxon>Pseudomonadota</taxon>
        <taxon>Alphaproteobacteria</taxon>
        <taxon>Sphingomonadales</taxon>
        <taxon>Sphingomonadaceae</taxon>
        <taxon>Sphingomonas</taxon>
    </lineage>
</organism>
<dbReference type="Gene3D" id="3.40.50.2300">
    <property type="match status" value="1"/>
</dbReference>
<feature type="domain" description="Response regulatory" evidence="7">
    <location>
        <begin position="14"/>
        <end position="130"/>
    </location>
</feature>
<dbReference type="CDD" id="cd00156">
    <property type="entry name" value="REC"/>
    <property type="match status" value="1"/>
</dbReference>
<evidence type="ECO:0000259" key="7">
    <source>
        <dbReference type="PROSITE" id="PS50110"/>
    </source>
</evidence>
<dbReference type="PANTHER" id="PTHR48111">
    <property type="entry name" value="REGULATOR OF RPOS"/>
    <property type="match status" value="1"/>
</dbReference>
<dbReference type="SUPFAM" id="SSF52172">
    <property type="entry name" value="CheY-like"/>
    <property type="match status" value="1"/>
</dbReference>
<dbReference type="Pfam" id="PF00072">
    <property type="entry name" value="Response_reg"/>
    <property type="match status" value="1"/>
</dbReference>
<dbReference type="GO" id="GO:0000156">
    <property type="term" value="F:phosphorelay response regulator activity"/>
    <property type="evidence" value="ECO:0007669"/>
    <property type="project" value="TreeGrafter"/>
</dbReference>
<name>A0A6G7ZL54_9SPHN</name>
<dbReference type="GO" id="GO:0005829">
    <property type="term" value="C:cytosol"/>
    <property type="evidence" value="ECO:0007669"/>
    <property type="project" value="TreeGrafter"/>
</dbReference>
<keyword evidence="2" id="KW-0902">Two-component regulatory system</keyword>
<evidence type="ECO:0000256" key="3">
    <source>
        <dbReference type="ARBA" id="ARBA00023015"/>
    </source>
</evidence>
<keyword evidence="1" id="KW-0597">Phosphoprotein</keyword>
<evidence type="ECO:0000256" key="4">
    <source>
        <dbReference type="ARBA" id="ARBA00023125"/>
    </source>
</evidence>
<dbReference type="GO" id="GO:0006355">
    <property type="term" value="P:regulation of DNA-templated transcription"/>
    <property type="evidence" value="ECO:0007669"/>
    <property type="project" value="TreeGrafter"/>
</dbReference>
<dbReference type="SMART" id="SM00448">
    <property type="entry name" value="REC"/>
    <property type="match status" value="1"/>
</dbReference>
<proteinExistence type="predicted"/>
<sequence length="180" mass="19681">MDALFLRDAADQPRLLIIEPNRSYLGVFARRLAPFGFRIATALNVHDGLAEMQRMPVDLVLCAVRMPGTGGIELVRMLREDPVQRYLPVILLGGRSDGADLIKAFDAGADGVIRKPFDFAVVAARLRREIDRSHAIARLRADNAALDARITSRAIELGELRAALAASEAERRRLGVANAA</sequence>
<dbReference type="GO" id="GO:0000976">
    <property type="term" value="F:transcription cis-regulatory region binding"/>
    <property type="evidence" value="ECO:0007669"/>
    <property type="project" value="TreeGrafter"/>
</dbReference>
<accession>A0A6G7ZL54</accession>
<evidence type="ECO:0000256" key="6">
    <source>
        <dbReference type="PROSITE-ProRule" id="PRU00169"/>
    </source>
</evidence>
<evidence type="ECO:0000313" key="9">
    <source>
        <dbReference type="Proteomes" id="UP000502502"/>
    </source>
</evidence>
<dbReference type="InterPro" id="IPR039420">
    <property type="entry name" value="WalR-like"/>
</dbReference>